<dbReference type="AlphaFoldDB" id="A0A0K2UMQ9"/>
<organism evidence="2">
    <name type="scientific">Lepeophtheirus salmonis</name>
    <name type="common">Salmon louse</name>
    <name type="synonym">Caligus salmonis</name>
    <dbReference type="NCBI Taxonomy" id="72036"/>
    <lineage>
        <taxon>Eukaryota</taxon>
        <taxon>Metazoa</taxon>
        <taxon>Ecdysozoa</taxon>
        <taxon>Arthropoda</taxon>
        <taxon>Crustacea</taxon>
        <taxon>Multicrustacea</taxon>
        <taxon>Hexanauplia</taxon>
        <taxon>Copepoda</taxon>
        <taxon>Siphonostomatoida</taxon>
        <taxon>Caligidae</taxon>
        <taxon>Lepeophtheirus</taxon>
    </lineage>
</organism>
<dbReference type="EMBL" id="HACA01021796">
    <property type="protein sequence ID" value="CDW39157.1"/>
    <property type="molecule type" value="Transcribed_RNA"/>
</dbReference>
<accession>A0A0K2UMQ9</accession>
<sequence length="287" mass="33862">RYGDIMKKFWILKYWIYPFLTLSLGEGTDLCPPEYSLCRSVEEEGVCVSRKTCLLVNNLDVCTLKNSCYEQEVVSCYDYSTCKDILEFNRTKEFCESECTLLLKDLSYGSEPLIFQSKIQFPNRSWSLGDINRDLSKYHTCLGICNIDGLPNEDGLLRGPEKKELSIECDIETSRMNQVYVRRCSVAKRRKEVCGQHVELKLMSYDDFVAKGKENPLIFWNNSIFEMLHKNENIKARRFDEDWGKWFNRIDQTNSNNKEDLFDYENNENILFFQEYFKKIMEGKSFN</sequence>
<reference evidence="2" key="1">
    <citation type="submission" date="2014-05" db="EMBL/GenBank/DDBJ databases">
        <authorList>
            <person name="Chronopoulou M."/>
        </authorList>
    </citation>
    <scope>NUCLEOTIDE SEQUENCE</scope>
    <source>
        <tissue evidence="2">Whole organism</tissue>
    </source>
</reference>
<feature type="non-terminal residue" evidence="2">
    <location>
        <position position="287"/>
    </location>
</feature>
<evidence type="ECO:0000313" key="2">
    <source>
        <dbReference type="EMBL" id="CDW39157.1"/>
    </source>
</evidence>
<evidence type="ECO:0000256" key="1">
    <source>
        <dbReference type="SAM" id="SignalP"/>
    </source>
</evidence>
<name>A0A0K2UMQ9_LEPSM</name>
<feature type="chain" id="PRO_5005488876" evidence="1">
    <location>
        <begin position="28"/>
        <end position="287"/>
    </location>
</feature>
<feature type="signal peptide" evidence="1">
    <location>
        <begin position="1"/>
        <end position="27"/>
    </location>
</feature>
<protein>
    <submittedName>
        <fullName evidence="2">Uncharacterized protein</fullName>
    </submittedName>
</protein>
<keyword evidence="1" id="KW-0732">Signal</keyword>
<feature type="non-terminal residue" evidence="2">
    <location>
        <position position="1"/>
    </location>
</feature>
<proteinExistence type="predicted"/>